<organism evidence="8 9">
    <name type="scientific">Rufibacter tibetensis</name>
    <dbReference type="NCBI Taxonomy" id="512763"/>
    <lineage>
        <taxon>Bacteria</taxon>
        <taxon>Pseudomonadati</taxon>
        <taxon>Bacteroidota</taxon>
        <taxon>Cytophagia</taxon>
        <taxon>Cytophagales</taxon>
        <taxon>Hymenobacteraceae</taxon>
        <taxon>Rufibacter</taxon>
    </lineage>
</organism>
<dbReference type="Gene3D" id="1.10.287.130">
    <property type="match status" value="1"/>
</dbReference>
<dbReference type="InterPro" id="IPR003594">
    <property type="entry name" value="HATPase_dom"/>
</dbReference>
<proteinExistence type="predicted"/>
<dbReference type="SMART" id="SM00387">
    <property type="entry name" value="HATPase_c"/>
    <property type="match status" value="1"/>
</dbReference>
<dbReference type="PATRIC" id="fig|512763.3.peg.4284"/>
<evidence type="ECO:0000313" key="9">
    <source>
        <dbReference type="Proteomes" id="UP000061382"/>
    </source>
</evidence>
<dbReference type="Proteomes" id="UP000061382">
    <property type="component" value="Chromosome"/>
</dbReference>
<dbReference type="EC" id="2.7.13.3" evidence="2"/>
<reference evidence="8 9" key="1">
    <citation type="submission" date="2015-08" db="EMBL/GenBank/DDBJ databases">
        <title>Complete genome sequence of Rufibacter tibetensis strain 1351t, a radiation-resistant bacterium from tibet plateau.</title>
        <authorList>
            <person name="Dai J."/>
        </authorList>
    </citation>
    <scope>NUCLEOTIDE SEQUENCE [LARGE SCALE GENOMIC DNA]</scope>
    <source>
        <strain evidence="8 9">1351</strain>
    </source>
</reference>
<dbReference type="InterPro" id="IPR000014">
    <property type="entry name" value="PAS"/>
</dbReference>
<dbReference type="InterPro" id="IPR050736">
    <property type="entry name" value="Sensor_HK_Regulatory"/>
</dbReference>
<dbReference type="InterPro" id="IPR036890">
    <property type="entry name" value="HATPase_C_sf"/>
</dbReference>
<dbReference type="OrthoDB" id="9757990at2"/>
<dbReference type="InterPro" id="IPR035965">
    <property type="entry name" value="PAS-like_dom_sf"/>
</dbReference>
<dbReference type="PANTHER" id="PTHR43711">
    <property type="entry name" value="TWO-COMPONENT HISTIDINE KINASE"/>
    <property type="match status" value="1"/>
</dbReference>
<dbReference type="Gene3D" id="3.30.450.20">
    <property type="entry name" value="PAS domain"/>
    <property type="match status" value="1"/>
</dbReference>
<comment type="catalytic activity">
    <reaction evidence="1">
        <text>ATP + protein L-histidine = ADP + protein N-phospho-L-histidine.</text>
        <dbReference type="EC" id="2.7.13.3"/>
    </reaction>
</comment>
<dbReference type="InterPro" id="IPR036097">
    <property type="entry name" value="HisK_dim/P_sf"/>
</dbReference>
<dbReference type="KEGG" id="rti:DC20_19535"/>
<dbReference type="InterPro" id="IPR013767">
    <property type="entry name" value="PAS_fold"/>
</dbReference>
<evidence type="ECO:0000256" key="4">
    <source>
        <dbReference type="ARBA" id="ARBA00022679"/>
    </source>
</evidence>
<gene>
    <name evidence="8" type="ORF">DC20_19535</name>
</gene>
<dbReference type="GO" id="GO:0006355">
    <property type="term" value="P:regulation of DNA-templated transcription"/>
    <property type="evidence" value="ECO:0007669"/>
    <property type="project" value="InterPro"/>
</dbReference>
<evidence type="ECO:0000313" key="8">
    <source>
        <dbReference type="EMBL" id="ALJ00777.1"/>
    </source>
</evidence>
<accession>A0A0N7HX14</accession>
<dbReference type="CDD" id="cd00130">
    <property type="entry name" value="PAS"/>
    <property type="match status" value="1"/>
</dbReference>
<dbReference type="Pfam" id="PF00989">
    <property type="entry name" value="PAS"/>
    <property type="match status" value="1"/>
</dbReference>
<dbReference type="PANTHER" id="PTHR43711:SF1">
    <property type="entry name" value="HISTIDINE KINASE 1"/>
    <property type="match status" value="1"/>
</dbReference>
<dbReference type="Gene3D" id="3.30.565.10">
    <property type="entry name" value="Histidine kinase-like ATPase, C-terminal domain"/>
    <property type="match status" value="1"/>
</dbReference>
<keyword evidence="4" id="KW-0808">Transferase</keyword>
<evidence type="ECO:0000259" key="7">
    <source>
        <dbReference type="PROSITE" id="PS50109"/>
    </source>
</evidence>
<dbReference type="RefSeq" id="WP_062545384.1">
    <property type="nucleotide sequence ID" value="NZ_CP012643.1"/>
</dbReference>
<keyword evidence="5" id="KW-0418">Kinase</keyword>
<keyword evidence="6" id="KW-0902">Two-component regulatory system</keyword>
<dbReference type="Pfam" id="PF02518">
    <property type="entry name" value="HATPase_c"/>
    <property type="match status" value="1"/>
</dbReference>
<protein>
    <recommendedName>
        <fullName evidence="2">histidine kinase</fullName>
        <ecNumber evidence="2">2.7.13.3</ecNumber>
    </recommendedName>
</protein>
<evidence type="ECO:0000256" key="2">
    <source>
        <dbReference type="ARBA" id="ARBA00012438"/>
    </source>
</evidence>
<dbReference type="SUPFAM" id="SSF55785">
    <property type="entry name" value="PYP-like sensor domain (PAS domain)"/>
    <property type="match status" value="1"/>
</dbReference>
<dbReference type="GO" id="GO:0000155">
    <property type="term" value="F:phosphorelay sensor kinase activity"/>
    <property type="evidence" value="ECO:0007669"/>
    <property type="project" value="InterPro"/>
</dbReference>
<evidence type="ECO:0000256" key="5">
    <source>
        <dbReference type="ARBA" id="ARBA00022777"/>
    </source>
</evidence>
<dbReference type="SUPFAM" id="SSF47384">
    <property type="entry name" value="Homodimeric domain of signal transducing histidine kinase"/>
    <property type="match status" value="1"/>
</dbReference>
<keyword evidence="9" id="KW-1185">Reference proteome</keyword>
<dbReference type="FunFam" id="3.30.565.10:FF:000006">
    <property type="entry name" value="Sensor histidine kinase WalK"/>
    <property type="match status" value="1"/>
</dbReference>
<evidence type="ECO:0000256" key="6">
    <source>
        <dbReference type="ARBA" id="ARBA00023012"/>
    </source>
</evidence>
<dbReference type="SUPFAM" id="SSF55874">
    <property type="entry name" value="ATPase domain of HSP90 chaperone/DNA topoisomerase II/histidine kinase"/>
    <property type="match status" value="1"/>
</dbReference>
<dbReference type="InterPro" id="IPR005467">
    <property type="entry name" value="His_kinase_dom"/>
</dbReference>
<dbReference type="AlphaFoldDB" id="A0A0N7HX14"/>
<dbReference type="STRING" id="512763.DC20_19535"/>
<keyword evidence="3" id="KW-0597">Phosphoprotein</keyword>
<evidence type="ECO:0000256" key="3">
    <source>
        <dbReference type="ARBA" id="ARBA00022553"/>
    </source>
</evidence>
<evidence type="ECO:0000256" key="1">
    <source>
        <dbReference type="ARBA" id="ARBA00000085"/>
    </source>
</evidence>
<dbReference type="PROSITE" id="PS50109">
    <property type="entry name" value="HIS_KIN"/>
    <property type="match status" value="1"/>
</dbReference>
<dbReference type="EMBL" id="CP012643">
    <property type="protein sequence ID" value="ALJ00777.1"/>
    <property type="molecule type" value="Genomic_DNA"/>
</dbReference>
<dbReference type="PRINTS" id="PR00344">
    <property type="entry name" value="BCTRLSENSOR"/>
</dbReference>
<name>A0A0N7HX14_9BACT</name>
<sequence length="364" mass="41433">MPLTDNFPGFFEALVENTGQAFFAYDLTAQQFTFVNQECAVAFKQPNSDLSPSELLGMVNEDDQPYVLEKLEDLVKHGKGSRTEFRIQFPDQPEQWVCVTVSLLQEPSGKKMILGHIEDISIQRTYNDHLKRFSNKKNSVLNILAHDLAGPLGMIQNLTGILSEQLEAKEEEDAQETLRVMLRISKQSTNLLREFMNNEFLESSKTQLVTRRVNLKEKMAEMLVEYQNERGDLLGVNLDFVYTSDEVYAEVDDLKFMQIITNLISNSLKFTPTGGRITVTLEEEDTTVLVTVADTGIGIPDKYHDTLFEKFTPARRPGLKGEQSVGLGMSIIKTLVDWHKGQIWFESEESKGTTFYLRVPKEQQ</sequence>
<dbReference type="InterPro" id="IPR004358">
    <property type="entry name" value="Sig_transdc_His_kin-like_C"/>
</dbReference>
<feature type="domain" description="Histidine kinase" evidence="7">
    <location>
        <begin position="143"/>
        <end position="363"/>
    </location>
</feature>